<dbReference type="EMBL" id="ATLV01024048">
    <property type="status" value="NOT_ANNOTATED_CDS"/>
    <property type="molecule type" value="Genomic_DNA"/>
</dbReference>
<dbReference type="PROSITE" id="PS51450">
    <property type="entry name" value="LRR"/>
    <property type="match status" value="4"/>
</dbReference>
<evidence type="ECO:0000313" key="5">
    <source>
        <dbReference type="EMBL" id="KFB50462.1"/>
    </source>
</evidence>
<dbReference type="STRING" id="74873.A0A084WJR8"/>
<evidence type="ECO:0000256" key="2">
    <source>
        <dbReference type="ARBA" id="ARBA00022729"/>
    </source>
</evidence>
<keyword evidence="1" id="KW-0433">Leucine-rich repeat</keyword>
<dbReference type="SMART" id="SM00365">
    <property type="entry name" value="LRR_SD22"/>
    <property type="match status" value="5"/>
</dbReference>
<dbReference type="OrthoDB" id="676979at2759"/>
<keyword evidence="4" id="KW-0325">Glycoprotein</keyword>
<keyword evidence="2" id="KW-0732">Signal</keyword>
<evidence type="ECO:0000256" key="1">
    <source>
        <dbReference type="ARBA" id="ARBA00022614"/>
    </source>
</evidence>
<accession>A0A084WJR8</accession>
<dbReference type="InterPro" id="IPR032675">
    <property type="entry name" value="LRR_dom_sf"/>
</dbReference>
<dbReference type="InterPro" id="IPR003591">
    <property type="entry name" value="Leu-rich_rpt_typical-subtyp"/>
</dbReference>
<dbReference type="Gene3D" id="3.80.10.10">
    <property type="entry name" value="Ribonuclease Inhibitor"/>
    <property type="match status" value="3"/>
</dbReference>
<name>A0A084WJR8_ANOSI</name>
<dbReference type="InterPro" id="IPR001611">
    <property type="entry name" value="Leu-rich_rpt"/>
</dbReference>
<dbReference type="AlphaFoldDB" id="A0A084WJR8"/>
<dbReference type="EMBL" id="KE525348">
    <property type="protein sequence ID" value="KFB50462.1"/>
    <property type="molecule type" value="Genomic_DNA"/>
</dbReference>
<dbReference type="PRINTS" id="PR00019">
    <property type="entry name" value="LEURICHRPT"/>
</dbReference>
<organism evidence="5">
    <name type="scientific">Anopheles sinensis</name>
    <name type="common">Mosquito</name>
    <dbReference type="NCBI Taxonomy" id="74873"/>
    <lineage>
        <taxon>Eukaryota</taxon>
        <taxon>Metazoa</taxon>
        <taxon>Ecdysozoa</taxon>
        <taxon>Arthropoda</taxon>
        <taxon>Hexapoda</taxon>
        <taxon>Insecta</taxon>
        <taxon>Pterygota</taxon>
        <taxon>Neoptera</taxon>
        <taxon>Endopterygota</taxon>
        <taxon>Diptera</taxon>
        <taxon>Nematocera</taxon>
        <taxon>Culicoidea</taxon>
        <taxon>Culicidae</taxon>
        <taxon>Anophelinae</taxon>
        <taxon>Anopheles</taxon>
    </lineage>
</organism>
<reference evidence="5 7" key="1">
    <citation type="journal article" date="2014" name="BMC Genomics">
        <title>Genome sequence of Anopheles sinensis provides insight into genetics basis of mosquito competence for malaria parasites.</title>
        <authorList>
            <person name="Zhou D."/>
            <person name="Zhang D."/>
            <person name="Ding G."/>
            <person name="Shi L."/>
            <person name="Hou Q."/>
            <person name="Ye Y."/>
            <person name="Xu Y."/>
            <person name="Zhou H."/>
            <person name="Xiong C."/>
            <person name="Li S."/>
            <person name="Yu J."/>
            <person name="Hong S."/>
            <person name="Yu X."/>
            <person name="Zou P."/>
            <person name="Chen C."/>
            <person name="Chang X."/>
            <person name="Wang W."/>
            <person name="Lv Y."/>
            <person name="Sun Y."/>
            <person name="Ma L."/>
            <person name="Shen B."/>
            <person name="Zhu C."/>
        </authorList>
    </citation>
    <scope>NUCLEOTIDE SEQUENCE [LARGE SCALE GENOMIC DNA]</scope>
</reference>
<dbReference type="Proteomes" id="UP000030765">
    <property type="component" value="Unassembled WGS sequence"/>
</dbReference>
<sequence>MADTLEKLDFDRNNIKKLSSYLFVNATNLTSILFRSNQLRDVGDFTFPGLINKENLQLGHNHIRNLPRKLFAGLKSLSSLGIFQNRLEELEDDLFQDLIELKELDLSYNKIETLSNIEFAGIPQLQELDLRDNRIANIGNGTFSLPELTKLYRELYLPGNKLKTIGGVVFCGNHELRILSLQLNKLIYVAPEALNCLEITDLDLSKNHLQSLLISVSTLEKLDLSSNRLRNLSDDAFSNLTNLDALTMDNNYLEAIPKTVSALPTLVWLSLKNNKINSTSVESGLQSIESLELTKNLITSVELDQHHTYPHQNYIEDFPEKVIANIKYLQTLLSRKSAPPSLLENRFKHNEGLDDLRLYLEDNRVDI</sequence>
<dbReference type="VEuPathDB" id="VectorBase:ASIC018494"/>
<proteinExistence type="predicted"/>
<keyword evidence="7" id="KW-1185">Reference proteome</keyword>
<dbReference type="EnsemblMetazoa" id="ASIC018494-RA">
    <property type="protein sequence ID" value="ASIC018494-PA"/>
    <property type="gene ID" value="ASIC018494"/>
</dbReference>
<protein>
    <submittedName>
        <fullName evidence="5 6">Uncharacterized protein</fullName>
    </submittedName>
</protein>
<dbReference type="SMART" id="SM00369">
    <property type="entry name" value="LRR_TYP"/>
    <property type="match status" value="10"/>
</dbReference>
<dbReference type="Pfam" id="PF13855">
    <property type="entry name" value="LRR_8"/>
    <property type="match status" value="3"/>
</dbReference>
<reference evidence="6" key="2">
    <citation type="submission" date="2020-05" db="UniProtKB">
        <authorList>
            <consortium name="EnsemblMetazoa"/>
        </authorList>
    </citation>
    <scope>IDENTIFICATION</scope>
</reference>
<evidence type="ECO:0000313" key="7">
    <source>
        <dbReference type="Proteomes" id="UP000030765"/>
    </source>
</evidence>
<dbReference type="SUPFAM" id="SSF52047">
    <property type="entry name" value="RNI-like"/>
    <property type="match status" value="1"/>
</dbReference>
<evidence type="ECO:0000256" key="3">
    <source>
        <dbReference type="ARBA" id="ARBA00022737"/>
    </source>
</evidence>
<evidence type="ECO:0000256" key="4">
    <source>
        <dbReference type="ARBA" id="ARBA00023180"/>
    </source>
</evidence>
<dbReference type="OMA" id="TANPTRM"/>
<dbReference type="VEuPathDB" id="VectorBase:ASIS008147"/>
<dbReference type="PANTHER" id="PTHR45842">
    <property type="entry name" value="SYNAPTIC ADHESION-LIKE MOLECULE SALM"/>
    <property type="match status" value="1"/>
</dbReference>
<evidence type="ECO:0000313" key="6">
    <source>
        <dbReference type="EnsemblMetazoa" id="ASIC018494-PA"/>
    </source>
</evidence>
<dbReference type="PANTHER" id="PTHR45842:SF12">
    <property type="entry name" value="KEKKON 5, ISOFORM A"/>
    <property type="match status" value="1"/>
</dbReference>
<gene>
    <name evidence="5" type="ORF">ZHAS_00018494</name>
</gene>
<dbReference type="InterPro" id="IPR050467">
    <property type="entry name" value="LRFN"/>
</dbReference>
<keyword evidence="3" id="KW-0677">Repeat</keyword>